<comment type="caution">
    <text evidence="1">The sequence shown here is derived from an EMBL/GenBank/DDBJ whole genome shotgun (WGS) entry which is preliminary data.</text>
</comment>
<evidence type="ECO:0000313" key="2">
    <source>
        <dbReference type="Proteomes" id="UP000423756"/>
    </source>
</evidence>
<organism evidence="1 2">
    <name type="scientific">Vibrio chagasii</name>
    <dbReference type="NCBI Taxonomy" id="170679"/>
    <lineage>
        <taxon>Bacteria</taxon>
        <taxon>Pseudomonadati</taxon>
        <taxon>Pseudomonadota</taxon>
        <taxon>Gammaproteobacteria</taxon>
        <taxon>Vibrionales</taxon>
        <taxon>Vibrionaceae</taxon>
        <taxon>Vibrio</taxon>
    </lineage>
</organism>
<protein>
    <recommendedName>
        <fullName evidence="3">Replication protein</fullName>
    </recommendedName>
</protein>
<name>A0A7V7NWT7_9VIBR</name>
<reference evidence="1 2" key="1">
    <citation type="submission" date="2019-09" db="EMBL/GenBank/DDBJ databases">
        <title>Draft genome sequences of 48 bacterial type strains from the CCUG.</title>
        <authorList>
            <person name="Tunovic T."/>
            <person name="Pineiro-Iglesias B."/>
            <person name="Unosson C."/>
            <person name="Inganas E."/>
            <person name="Ohlen M."/>
            <person name="Cardew S."/>
            <person name="Jensie-Markopoulos S."/>
            <person name="Salva-Serra F."/>
            <person name="Jaen-Luchoro D."/>
            <person name="Karlsson R."/>
            <person name="Svensson-Stadler L."/>
            <person name="Chun J."/>
            <person name="Moore E."/>
        </authorList>
    </citation>
    <scope>NUCLEOTIDE SEQUENCE [LARGE SCALE GENOMIC DNA]</scope>
    <source>
        <strain evidence="1 2">CCUG 48643</strain>
    </source>
</reference>
<dbReference type="GeneID" id="77344783"/>
<dbReference type="EMBL" id="VZPX01000004">
    <property type="protein sequence ID" value="KAB0482360.1"/>
    <property type="molecule type" value="Genomic_DNA"/>
</dbReference>
<sequence length="367" mass="41509">MTLVPQDSNHAELFKLSQMEGFSNSLLSYTLPMFVNDRSKSGAIKSGESQIHTSQHRNVQITYNAVPIIDSKGNQQLYYATGQAQTVFEAIIELIGEGSVDFEQTGKHFVVTFRLQTIRDYLESKGKSINGSKIANCIEILKKANVDVSITTEAGEKITYSGTYLQSAKKLDSHIPSRNGMYRAVIHPAFADNIIRGNYRFIEKEFITSGKTSKLFAALIHIMRHKFLNASALNQDLDKFSFTVRFSDVCFAAGFKAQFTQATGRRNLQELTQIMIDAGIIARKTDFKRKKVHDVELGFDDIECTIFPTIQWGKSQKKSNHHFKTLRDNIKKIEVDDLEAHLLLENTQDQSLHETLELPPIESYSDK</sequence>
<dbReference type="Proteomes" id="UP000423756">
    <property type="component" value="Unassembled WGS sequence"/>
</dbReference>
<accession>A0A7V7NWT7</accession>
<dbReference type="RefSeq" id="WP_137406663.1">
    <property type="nucleotide sequence ID" value="NZ_AP025467.1"/>
</dbReference>
<proteinExistence type="predicted"/>
<evidence type="ECO:0000313" key="1">
    <source>
        <dbReference type="EMBL" id="KAB0482360.1"/>
    </source>
</evidence>
<dbReference type="AlphaFoldDB" id="A0A7V7NWT7"/>
<evidence type="ECO:0008006" key="3">
    <source>
        <dbReference type="Google" id="ProtNLM"/>
    </source>
</evidence>
<gene>
    <name evidence="1" type="ORF">F7Q91_02855</name>
</gene>